<protein>
    <submittedName>
        <fullName evidence="2">PHP domain-containing protein</fullName>
    </submittedName>
</protein>
<dbReference type="GO" id="GO:0005829">
    <property type="term" value="C:cytosol"/>
    <property type="evidence" value="ECO:0007669"/>
    <property type="project" value="TreeGrafter"/>
</dbReference>
<dbReference type="InterPro" id="IPR016195">
    <property type="entry name" value="Pol/histidinol_Pase-like"/>
</dbReference>
<dbReference type="Pfam" id="PF02811">
    <property type="entry name" value="PHP"/>
    <property type="match status" value="1"/>
</dbReference>
<dbReference type="Proteomes" id="UP000621436">
    <property type="component" value="Unassembled WGS sequence"/>
</dbReference>
<sequence>MLNFKADLHIHSIASGHAYSSITELARAAADKKYELIAITDHGPEMPGSCHSYHFGNLKALPAEIHGVKIISGVEANIGPDGSLDLGSRFRNRLDFITAGIHDDALYVGEYQEDCTRAIISAIESGEVDMITHPVSNFNPVNIEEVAAAASRHQVILEINASSYSEGRSIERGNLEKDIELCRLAIADPNLLLALNSDAHYHDCIGYLEPAIEIINKSGISPDRFINYSADKFIDYLKGE</sequence>
<dbReference type="PANTHER" id="PTHR36928">
    <property type="entry name" value="PHOSPHATASE YCDX-RELATED"/>
    <property type="match status" value="1"/>
</dbReference>
<dbReference type="GO" id="GO:0008270">
    <property type="term" value="F:zinc ion binding"/>
    <property type="evidence" value="ECO:0007669"/>
    <property type="project" value="TreeGrafter"/>
</dbReference>
<dbReference type="InterPro" id="IPR050243">
    <property type="entry name" value="PHP_phosphatase"/>
</dbReference>
<evidence type="ECO:0000313" key="3">
    <source>
        <dbReference type="Proteomes" id="UP000621436"/>
    </source>
</evidence>
<comment type="caution">
    <text evidence="2">The sequence shown here is derived from an EMBL/GenBank/DDBJ whole genome shotgun (WGS) entry which is preliminary data.</text>
</comment>
<dbReference type="SMART" id="SM00481">
    <property type="entry name" value="POLIIIAc"/>
    <property type="match status" value="1"/>
</dbReference>
<feature type="domain" description="Polymerase/histidinol phosphatase N-terminal" evidence="1">
    <location>
        <begin position="6"/>
        <end position="80"/>
    </location>
</feature>
<dbReference type="Gene3D" id="3.20.20.140">
    <property type="entry name" value="Metal-dependent hydrolases"/>
    <property type="match status" value="1"/>
</dbReference>
<dbReference type="GO" id="GO:0042578">
    <property type="term" value="F:phosphoric ester hydrolase activity"/>
    <property type="evidence" value="ECO:0007669"/>
    <property type="project" value="TreeGrafter"/>
</dbReference>
<evidence type="ECO:0000313" key="2">
    <source>
        <dbReference type="EMBL" id="MBF8437753.1"/>
    </source>
</evidence>
<organism evidence="2 3">
    <name type="scientific">Halonatronomonas betaini</name>
    <dbReference type="NCBI Taxonomy" id="2778430"/>
    <lineage>
        <taxon>Bacteria</taxon>
        <taxon>Bacillati</taxon>
        <taxon>Bacillota</taxon>
        <taxon>Clostridia</taxon>
        <taxon>Halanaerobiales</taxon>
        <taxon>Halarsenatibacteraceae</taxon>
        <taxon>Halonatronomonas</taxon>
    </lineage>
</organism>
<dbReference type="AlphaFoldDB" id="A0A931AZQ7"/>
<reference evidence="2" key="1">
    <citation type="submission" date="2020-11" db="EMBL/GenBank/DDBJ databases">
        <title>Halonatronomonas betainensis gen. nov., sp. nov. a novel haloalkaliphilic representative of the family Halanaerobiacae capable of betaine degradation.</title>
        <authorList>
            <person name="Boltyanskaya Y."/>
            <person name="Kevbrin V."/>
            <person name="Detkova E."/>
            <person name="Grouzdev D.S."/>
            <person name="Koziaeva V."/>
            <person name="Zhilina T."/>
        </authorList>
    </citation>
    <scope>NUCLEOTIDE SEQUENCE</scope>
    <source>
        <strain evidence="2">Z-7014</strain>
    </source>
</reference>
<dbReference type="RefSeq" id="WP_270454761.1">
    <property type="nucleotide sequence ID" value="NZ_JADPIE010000007.1"/>
</dbReference>
<evidence type="ECO:0000259" key="1">
    <source>
        <dbReference type="SMART" id="SM00481"/>
    </source>
</evidence>
<dbReference type="PANTHER" id="PTHR36928:SF1">
    <property type="entry name" value="PHOSPHATASE YCDX-RELATED"/>
    <property type="match status" value="1"/>
</dbReference>
<dbReference type="EMBL" id="JADPIE010000007">
    <property type="protein sequence ID" value="MBF8437753.1"/>
    <property type="molecule type" value="Genomic_DNA"/>
</dbReference>
<accession>A0A931AZQ7</accession>
<dbReference type="SUPFAM" id="SSF89550">
    <property type="entry name" value="PHP domain-like"/>
    <property type="match status" value="1"/>
</dbReference>
<keyword evidence="3" id="KW-1185">Reference proteome</keyword>
<dbReference type="GO" id="GO:0071978">
    <property type="term" value="P:bacterial-type flagellum-dependent swarming motility"/>
    <property type="evidence" value="ECO:0007669"/>
    <property type="project" value="TreeGrafter"/>
</dbReference>
<dbReference type="InterPro" id="IPR003141">
    <property type="entry name" value="Pol/His_phosphatase_N"/>
</dbReference>
<proteinExistence type="predicted"/>
<gene>
    <name evidence="2" type="ORF">I0Q91_11715</name>
</gene>
<name>A0A931AZQ7_9FIRM</name>
<dbReference type="InterPro" id="IPR004013">
    <property type="entry name" value="PHP_dom"/>
</dbReference>